<accession>A0AAW6TYD5</accession>
<dbReference type="AlphaFoldDB" id="A0AAW6TYD5"/>
<keyword evidence="3" id="KW-1185">Reference proteome</keyword>
<dbReference type="EMBL" id="JASCXX010000004">
    <property type="protein sequence ID" value="MDI6448434.1"/>
    <property type="molecule type" value="Genomic_DNA"/>
</dbReference>
<reference evidence="2" key="1">
    <citation type="submission" date="2023-05" db="EMBL/GenBank/DDBJ databases">
        <title>Anaerotaeda fermentans gen. nov., sp. nov., a novel anaerobic planctomycete of the new family within the order Sedimentisphaerales isolated from Taman Peninsula, Russia.</title>
        <authorList>
            <person name="Khomyakova M.A."/>
            <person name="Merkel A.Y."/>
            <person name="Slobodkin A.I."/>
        </authorList>
    </citation>
    <scope>NUCLEOTIDE SEQUENCE</scope>
    <source>
        <strain evidence="2">M17dextr</strain>
    </source>
</reference>
<proteinExistence type="predicted"/>
<keyword evidence="1" id="KW-0732">Signal</keyword>
<dbReference type="PANTHER" id="PTHR22946">
    <property type="entry name" value="DIENELACTONE HYDROLASE DOMAIN-CONTAINING PROTEIN-RELATED"/>
    <property type="match status" value="1"/>
</dbReference>
<sequence>MQRRVRDSLIGLFVVATLLNGPVTAQDTDEPQLCVGNYQTEEEAKAQLARFAKTYSNLAEWQQRARTNREAILRGAGLLPLPKKCALNPIVRNQRQYEGYTVENIAIESLPGLFVTGSLYRPTAGAGPFPAVLSAHGHWGSREDYGRFRPDMQKRCGTLARMGAIVLAYDMVGYGDWANAGWEHRRPDALKIQLWNSIRLLDYLCTRADVDSVRIAITGASGGGTQTFLLTAVDDRIAVSVPVVMVSAHFFGGCVCESGMPIHKSRSHETNNTDIAAMAAPRPQLIVSNGQDWTKNVPDVEFPYIRNVYRLYGAESGVENWHLPDEGHDYGWSKRIGAYRFLAKHLGLSLADVIGPDGRIDESPVVIEKIEDLYVFNAEHPRPAHAVGPTNPLPWNW</sequence>
<gene>
    <name evidence="2" type="ORF">QJ522_05210</name>
</gene>
<dbReference type="PANTHER" id="PTHR22946:SF8">
    <property type="entry name" value="ACETYL XYLAN ESTERASE DOMAIN-CONTAINING PROTEIN"/>
    <property type="match status" value="1"/>
</dbReference>
<comment type="caution">
    <text evidence="2">The sequence shown here is derived from an EMBL/GenBank/DDBJ whole genome shotgun (WGS) entry which is preliminary data.</text>
</comment>
<evidence type="ECO:0000313" key="2">
    <source>
        <dbReference type="EMBL" id="MDI6448434.1"/>
    </source>
</evidence>
<dbReference type="RefSeq" id="WP_349243839.1">
    <property type="nucleotide sequence ID" value="NZ_JASCXX010000004.1"/>
</dbReference>
<dbReference type="SUPFAM" id="SSF53474">
    <property type="entry name" value="alpha/beta-Hydrolases"/>
    <property type="match status" value="1"/>
</dbReference>
<dbReference type="Proteomes" id="UP001431776">
    <property type="component" value="Unassembled WGS sequence"/>
</dbReference>
<evidence type="ECO:0008006" key="4">
    <source>
        <dbReference type="Google" id="ProtNLM"/>
    </source>
</evidence>
<feature type="signal peptide" evidence="1">
    <location>
        <begin position="1"/>
        <end position="25"/>
    </location>
</feature>
<dbReference type="InterPro" id="IPR050261">
    <property type="entry name" value="FrsA_esterase"/>
</dbReference>
<organism evidence="2 3">
    <name type="scientific">Anaerobaca lacustris</name>
    <dbReference type="NCBI Taxonomy" id="3044600"/>
    <lineage>
        <taxon>Bacteria</taxon>
        <taxon>Pseudomonadati</taxon>
        <taxon>Planctomycetota</taxon>
        <taxon>Phycisphaerae</taxon>
        <taxon>Sedimentisphaerales</taxon>
        <taxon>Anaerobacaceae</taxon>
        <taxon>Anaerobaca</taxon>
    </lineage>
</organism>
<feature type="chain" id="PRO_5043375403" description="Acetylxylan esterase" evidence="1">
    <location>
        <begin position="26"/>
        <end position="397"/>
    </location>
</feature>
<evidence type="ECO:0000313" key="3">
    <source>
        <dbReference type="Proteomes" id="UP001431776"/>
    </source>
</evidence>
<protein>
    <recommendedName>
        <fullName evidence="4">Acetylxylan esterase</fullName>
    </recommendedName>
</protein>
<name>A0AAW6TYD5_9BACT</name>
<dbReference type="InterPro" id="IPR029058">
    <property type="entry name" value="AB_hydrolase_fold"/>
</dbReference>
<dbReference type="Gene3D" id="3.40.50.1820">
    <property type="entry name" value="alpha/beta hydrolase"/>
    <property type="match status" value="1"/>
</dbReference>
<evidence type="ECO:0000256" key="1">
    <source>
        <dbReference type="SAM" id="SignalP"/>
    </source>
</evidence>